<evidence type="ECO:0000313" key="1">
    <source>
        <dbReference type="EMBL" id="KAG0417648.1"/>
    </source>
</evidence>
<sequence>MKDWECITDLLLEEPGPDEEQLDDRQETSLIEIMVCCTKQAATGEPPVGRGPNRKQMSNKEMKQVADDRVKLTEHFIQALPSLLSKYIADQEKIANLMVLPQYFDLEIYTSSRQEKSLDSLSSSSRRLWSATTTQRCWRPAPERTRPSAARNWPFTHDAPCHVAPSLTLWSVRYKHALMAYAEAGEEADDDDIYAVQSALKKVSIFYVCHNLGPWTIWEGIFEFWSREPENARFRSKECAMPSRAAPRASCGTWRF</sequence>
<reference evidence="1 2" key="1">
    <citation type="journal article" date="2020" name="Cell">
        <title>Large-Scale Comparative Analyses of Tick Genomes Elucidate Their Genetic Diversity and Vector Capacities.</title>
        <authorList>
            <consortium name="Tick Genome and Microbiome Consortium (TIGMIC)"/>
            <person name="Jia N."/>
            <person name="Wang J."/>
            <person name="Shi W."/>
            <person name="Du L."/>
            <person name="Sun Y."/>
            <person name="Zhan W."/>
            <person name="Jiang J.F."/>
            <person name="Wang Q."/>
            <person name="Zhang B."/>
            <person name="Ji P."/>
            <person name="Bell-Sakyi L."/>
            <person name="Cui X.M."/>
            <person name="Yuan T.T."/>
            <person name="Jiang B.G."/>
            <person name="Yang W.F."/>
            <person name="Lam T.T."/>
            <person name="Chang Q.C."/>
            <person name="Ding S.J."/>
            <person name="Wang X.J."/>
            <person name="Zhu J.G."/>
            <person name="Ruan X.D."/>
            <person name="Zhao L."/>
            <person name="Wei J.T."/>
            <person name="Ye R.Z."/>
            <person name="Que T.C."/>
            <person name="Du C.H."/>
            <person name="Zhou Y.H."/>
            <person name="Cheng J.X."/>
            <person name="Dai P.F."/>
            <person name="Guo W.B."/>
            <person name="Han X.H."/>
            <person name="Huang E.J."/>
            <person name="Li L.F."/>
            <person name="Wei W."/>
            <person name="Gao Y.C."/>
            <person name="Liu J.Z."/>
            <person name="Shao H.Z."/>
            <person name="Wang X."/>
            <person name="Wang C.C."/>
            <person name="Yang T.C."/>
            <person name="Huo Q.B."/>
            <person name="Li W."/>
            <person name="Chen H.Y."/>
            <person name="Chen S.E."/>
            <person name="Zhou L.G."/>
            <person name="Ni X.B."/>
            <person name="Tian J.H."/>
            <person name="Sheng Y."/>
            <person name="Liu T."/>
            <person name="Pan Y.S."/>
            <person name="Xia L.Y."/>
            <person name="Li J."/>
            <person name="Zhao F."/>
            <person name="Cao W.C."/>
        </authorList>
    </citation>
    <scope>NUCLEOTIDE SEQUENCE [LARGE SCALE GENOMIC DNA]</scope>
    <source>
        <strain evidence="1">Iper-2018</strain>
    </source>
</reference>
<organism evidence="1 2">
    <name type="scientific">Ixodes persulcatus</name>
    <name type="common">Taiga tick</name>
    <dbReference type="NCBI Taxonomy" id="34615"/>
    <lineage>
        <taxon>Eukaryota</taxon>
        <taxon>Metazoa</taxon>
        <taxon>Ecdysozoa</taxon>
        <taxon>Arthropoda</taxon>
        <taxon>Chelicerata</taxon>
        <taxon>Arachnida</taxon>
        <taxon>Acari</taxon>
        <taxon>Parasitiformes</taxon>
        <taxon>Ixodida</taxon>
        <taxon>Ixodoidea</taxon>
        <taxon>Ixodidae</taxon>
        <taxon>Ixodinae</taxon>
        <taxon>Ixodes</taxon>
    </lineage>
</organism>
<dbReference type="EMBL" id="JABSTQ010010819">
    <property type="protein sequence ID" value="KAG0417648.1"/>
    <property type="molecule type" value="Genomic_DNA"/>
</dbReference>
<proteinExistence type="predicted"/>
<dbReference type="Proteomes" id="UP000805193">
    <property type="component" value="Unassembled WGS sequence"/>
</dbReference>
<name>A0AC60PCZ5_IXOPE</name>
<comment type="caution">
    <text evidence="1">The sequence shown here is derived from an EMBL/GenBank/DDBJ whole genome shotgun (WGS) entry which is preliminary data.</text>
</comment>
<gene>
    <name evidence="1" type="ORF">HPB47_005452</name>
</gene>
<keyword evidence="2" id="KW-1185">Reference proteome</keyword>
<accession>A0AC60PCZ5</accession>
<evidence type="ECO:0000313" key="2">
    <source>
        <dbReference type="Proteomes" id="UP000805193"/>
    </source>
</evidence>
<protein>
    <submittedName>
        <fullName evidence="1">Uncharacterized protein</fullName>
    </submittedName>
</protein>